<evidence type="ECO:0000313" key="3">
    <source>
        <dbReference type="Proteomes" id="UP000026960"/>
    </source>
</evidence>
<evidence type="ECO:0000313" key="2">
    <source>
        <dbReference type="EnsemblPlants" id="OBART03G07700.1"/>
    </source>
</evidence>
<feature type="compositionally biased region" description="Basic residues" evidence="1">
    <location>
        <begin position="119"/>
        <end position="135"/>
    </location>
</feature>
<name>A0A0D3FF85_9ORYZ</name>
<sequence>MQEQSDAAADDLPVPAAAAGDERGADDQDEEAEARGPVRDLRVGRAVGAAHRRGGGGDRGREPETGRGDEAGQGGAAGGGEEEGREVREDQDDREGAEEALPRRHHRRRALPRQVPRQGRPRRRDRRHRRPRRRLLPQPRRPGGPDQASAPLIDGGRSFNSSRRRWCVYVHTTVLGSLICSPNRGLHLARNWPFQPERFGFLSCQLPRRSGVHHPQIVFWFKASKFNLFWLVF</sequence>
<dbReference type="Proteomes" id="UP000026960">
    <property type="component" value="Chromosome 3"/>
</dbReference>
<protein>
    <submittedName>
        <fullName evidence="2">Uncharacterized protein</fullName>
    </submittedName>
</protein>
<feature type="compositionally biased region" description="Basic and acidic residues" evidence="1">
    <location>
        <begin position="55"/>
        <end position="70"/>
    </location>
</feature>
<keyword evidence="3" id="KW-1185">Reference proteome</keyword>
<feature type="compositionally biased region" description="Acidic residues" evidence="1">
    <location>
        <begin position="80"/>
        <end position="98"/>
    </location>
</feature>
<dbReference type="EnsemblPlants" id="OBART03G07700.1">
    <property type="protein sequence ID" value="OBART03G07700.1"/>
    <property type="gene ID" value="OBART03G07700"/>
</dbReference>
<feature type="compositionally biased region" description="Basic and acidic residues" evidence="1">
    <location>
        <begin position="33"/>
        <end position="43"/>
    </location>
</feature>
<dbReference type="HOGENOM" id="CLU_1191463_0_0_1"/>
<feature type="region of interest" description="Disordered" evidence="1">
    <location>
        <begin position="1"/>
        <end position="156"/>
    </location>
</feature>
<dbReference type="PaxDb" id="65489-OBART03G07700.1"/>
<reference evidence="2" key="1">
    <citation type="journal article" date="2009" name="Rice">
        <title>De Novo Next Generation Sequencing of Plant Genomes.</title>
        <authorList>
            <person name="Rounsley S."/>
            <person name="Marri P.R."/>
            <person name="Yu Y."/>
            <person name="He R."/>
            <person name="Sisneros N."/>
            <person name="Goicoechea J.L."/>
            <person name="Lee S.J."/>
            <person name="Angelova A."/>
            <person name="Kudrna D."/>
            <person name="Luo M."/>
            <person name="Affourtit J."/>
            <person name="Desany B."/>
            <person name="Knight J."/>
            <person name="Niazi F."/>
            <person name="Egholm M."/>
            <person name="Wing R.A."/>
        </authorList>
    </citation>
    <scope>NUCLEOTIDE SEQUENCE [LARGE SCALE GENOMIC DNA]</scope>
    <source>
        <strain evidence="2">cv. IRGC 105608</strain>
    </source>
</reference>
<accession>A0A0D3FF85</accession>
<evidence type="ECO:0000256" key="1">
    <source>
        <dbReference type="SAM" id="MobiDB-lite"/>
    </source>
</evidence>
<dbReference type="Gramene" id="OBART03G07700.1">
    <property type="protein sequence ID" value="OBART03G07700.1"/>
    <property type="gene ID" value="OBART03G07700"/>
</dbReference>
<organism evidence="2">
    <name type="scientific">Oryza barthii</name>
    <dbReference type="NCBI Taxonomy" id="65489"/>
    <lineage>
        <taxon>Eukaryota</taxon>
        <taxon>Viridiplantae</taxon>
        <taxon>Streptophyta</taxon>
        <taxon>Embryophyta</taxon>
        <taxon>Tracheophyta</taxon>
        <taxon>Spermatophyta</taxon>
        <taxon>Magnoliopsida</taxon>
        <taxon>Liliopsida</taxon>
        <taxon>Poales</taxon>
        <taxon>Poaceae</taxon>
        <taxon>BOP clade</taxon>
        <taxon>Oryzoideae</taxon>
        <taxon>Oryzeae</taxon>
        <taxon>Oryzinae</taxon>
        <taxon>Oryza</taxon>
    </lineage>
</organism>
<reference evidence="2" key="2">
    <citation type="submission" date="2015-03" db="UniProtKB">
        <authorList>
            <consortium name="EnsemblPlants"/>
        </authorList>
    </citation>
    <scope>IDENTIFICATION</scope>
</reference>
<proteinExistence type="predicted"/>
<feature type="compositionally biased region" description="Low complexity" evidence="1">
    <location>
        <begin position="1"/>
        <end position="19"/>
    </location>
</feature>
<dbReference type="AlphaFoldDB" id="A0A0D3FF85"/>